<evidence type="ECO:0000259" key="4">
    <source>
        <dbReference type="PROSITE" id="PS50110"/>
    </source>
</evidence>
<accession>A0A254T7C7</accession>
<proteinExistence type="predicted"/>
<feature type="compositionally biased region" description="Basic and acidic residues" evidence="3">
    <location>
        <begin position="115"/>
        <end position="132"/>
    </location>
</feature>
<evidence type="ECO:0000256" key="1">
    <source>
        <dbReference type="ARBA" id="ARBA00022553"/>
    </source>
</evidence>
<keyword evidence="6" id="KW-1185">Reference proteome</keyword>
<evidence type="ECO:0000313" key="6">
    <source>
        <dbReference type="Proteomes" id="UP000197535"/>
    </source>
</evidence>
<dbReference type="EMBL" id="LSTO01000004">
    <property type="protein sequence ID" value="OWW18544.1"/>
    <property type="molecule type" value="Genomic_DNA"/>
</dbReference>
<protein>
    <recommendedName>
        <fullName evidence="4">Response regulatory domain-containing protein</fullName>
    </recommendedName>
</protein>
<dbReference type="GO" id="GO:0000160">
    <property type="term" value="P:phosphorelay signal transduction system"/>
    <property type="evidence" value="ECO:0007669"/>
    <property type="project" value="InterPro"/>
</dbReference>
<comment type="caution">
    <text evidence="5">The sequence shown here is derived from an EMBL/GenBank/DDBJ whole genome shotgun (WGS) entry which is preliminary data.</text>
</comment>
<evidence type="ECO:0000313" key="5">
    <source>
        <dbReference type="EMBL" id="OWW18544.1"/>
    </source>
</evidence>
<reference evidence="5 6" key="1">
    <citation type="submission" date="2016-02" db="EMBL/GenBank/DDBJ databases">
        <authorList>
            <person name="Wen L."/>
            <person name="He K."/>
            <person name="Yang H."/>
        </authorList>
    </citation>
    <scope>NUCLEOTIDE SEQUENCE [LARGE SCALE GENOMIC DNA]</scope>
    <source>
        <strain evidence="5 6">TSA40</strain>
    </source>
</reference>
<organism evidence="5 6">
    <name type="scientific">Noviherbaspirillum denitrificans</name>
    <dbReference type="NCBI Taxonomy" id="1968433"/>
    <lineage>
        <taxon>Bacteria</taxon>
        <taxon>Pseudomonadati</taxon>
        <taxon>Pseudomonadota</taxon>
        <taxon>Betaproteobacteria</taxon>
        <taxon>Burkholderiales</taxon>
        <taxon>Oxalobacteraceae</taxon>
        <taxon>Noviherbaspirillum</taxon>
    </lineage>
</organism>
<dbReference type="PROSITE" id="PS50110">
    <property type="entry name" value="RESPONSE_REGULATORY"/>
    <property type="match status" value="1"/>
</dbReference>
<dbReference type="SUPFAM" id="SSF52172">
    <property type="entry name" value="CheY-like"/>
    <property type="match status" value="1"/>
</dbReference>
<name>A0A254T7C7_9BURK</name>
<dbReference type="PANTHER" id="PTHR44591">
    <property type="entry name" value="STRESS RESPONSE REGULATOR PROTEIN 1"/>
    <property type="match status" value="1"/>
</dbReference>
<dbReference type="InterPro" id="IPR050595">
    <property type="entry name" value="Bact_response_regulator"/>
</dbReference>
<dbReference type="PANTHER" id="PTHR44591:SF3">
    <property type="entry name" value="RESPONSE REGULATORY DOMAIN-CONTAINING PROTEIN"/>
    <property type="match status" value="1"/>
</dbReference>
<keyword evidence="1 2" id="KW-0597">Phosphoprotein</keyword>
<feature type="modified residue" description="4-aspartylphosphate" evidence="2">
    <location>
        <position position="39"/>
    </location>
</feature>
<dbReference type="InterPro" id="IPR001789">
    <property type="entry name" value="Sig_transdc_resp-reg_receiver"/>
</dbReference>
<dbReference type="SMART" id="SM00448">
    <property type="entry name" value="REC"/>
    <property type="match status" value="1"/>
</dbReference>
<evidence type="ECO:0000256" key="2">
    <source>
        <dbReference type="PROSITE-ProRule" id="PRU00169"/>
    </source>
</evidence>
<dbReference type="AlphaFoldDB" id="A0A254T7C7"/>
<dbReference type="Gene3D" id="3.40.50.2300">
    <property type="match status" value="1"/>
</dbReference>
<evidence type="ECO:0000256" key="3">
    <source>
        <dbReference type="SAM" id="MobiDB-lite"/>
    </source>
</evidence>
<dbReference type="InterPro" id="IPR011006">
    <property type="entry name" value="CheY-like_superfamily"/>
</dbReference>
<dbReference type="Proteomes" id="UP000197535">
    <property type="component" value="Unassembled WGS sequence"/>
</dbReference>
<dbReference type="Pfam" id="PF00072">
    <property type="entry name" value="Response_reg"/>
    <property type="match status" value="1"/>
</dbReference>
<feature type="region of interest" description="Disordered" evidence="3">
    <location>
        <begin position="109"/>
        <end position="132"/>
    </location>
</feature>
<gene>
    <name evidence="5" type="ORF">AYR66_00330</name>
</gene>
<sequence>MELMAYLLKAYGYELLAATDGESGLAAAHGDCPDLIICDVHLPRLDGYGVIRALKGTPALRGIPAIAVTALAMVGDRDKLLDAGFDGYISKPIDPETFIADIARFLQRPVEQETDAPRHHENRRKDGDHTDR</sequence>
<feature type="domain" description="Response regulatory" evidence="4">
    <location>
        <begin position="1"/>
        <end position="106"/>
    </location>
</feature>